<dbReference type="InterPro" id="IPR045857">
    <property type="entry name" value="O16G_dom_2"/>
</dbReference>
<dbReference type="CDD" id="cd02857">
    <property type="entry name" value="E_set_CDase_PDE_N"/>
    <property type="match status" value="1"/>
</dbReference>
<comment type="caution">
    <text evidence="5">The sequence shown here is derived from an EMBL/GenBank/DDBJ whole genome shotgun (WGS) entry which is preliminary data.</text>
</comment>
<dbReference type="Gene3D" id="3.20.20.80">
    <property type="entry name" value="Glycosidases"/>
    <property type="match status" value="1"/>
</dbReference>
<dbReference type="Pfam" id="PF00128">
    <property type="entry name" value="Alpha-amylase"/>
    <property type="match status" value="1"/>
</dbReference>
<dbReference type="EMBL" id="QZDT01000007">
    <property type="protein sequence ID" value="NBJ92350.1"/>
    <property type="molecule type" value="Genomic_DNA"/>
</dbReference>
<dbReference type="Gene3D" id="2.60.40.10">
    <property type="entry name" value="Immunoglobulins"/>
    <property type="match status" value="1"/>
</dbReference>
<comment type="similarity">
    <text evidence="1">Belongs to the glycosyl hydrolase 13 family.</text>
</comment>
<sequence length="602" mass="70450">MNKEAVLHGNTEDFVYPTARNQLVFRIRTAKKELRECKIIYWNRDDGITKEQSMECYARDGLFDYFQGKITFKKVARYQKYYFYLEDIHGEIWYFSTYGIGNMPPQSGFFEYLYANGNDVIATPGWARGTIYYQIFPERFYNGDYGNDPVNSETWGTVPTRENYMGGDLAGISQKLPYLKELGVECIYLNPVFEGDFNHKYATTNYFRIDPMFGTNEEFKELVRQCHLQGIRVLLDGVFNHTGVNFPIFQDILKNQEQSNYLDWFLIEKFPVTISKDRYECVGAYPYMPKLNTANPEVRNYIIDVMDYWLREYQIDGWRLDVADEVDIGVWETARLALKEKYPECILIGETWGYGGRQLKGNQLDSVMNYLFRDALWDYFGRKEISTEVFDNRINTIIALYKEETCQLLYNLLDSHDTERFLHICGGDKRILKMAAAFQMLFVGSPAIYYGDEAGITGENDPDCRRCMIWDGQADQDLFQWYQKIISFRKTYCCIREGSYRTILADSEESVFAFIRYYEEKGTSEIIYALFNNSSGQKKIFCPMLETGEYVELLSTGEELYQAKPLTGRFYNQDITAYKAAIFVEMQPYAVKVIKKKEGTNQ</sequence>
<keyword evidence="2 5" id="KW-0378">Hydrolase</keyword>
<dbReference type="InterPro" id="IPR006047">
    <property type="entry name" value="GH13_cat_dom"/>
</dbReference>
<organism evidence="5 6">
    <name type="scientific">Parablautia muri</name>
    <dbReference type="NCBI Taxonomy" id="2320879"/>
    <lineage>
        <taxon>Bacteria</taxon>
        <taxon>Bacillati</taxon>
        <taxon>Bacillota</taxon>
        <taxon>Clostridia</taxon>
        <taxon>Lachnospirales</taxon>
        <taxon>Lachnospiraceae</taxon>
        <taxon>Parablautia</taxon>
    </lineage>
</organism>
<gene>
    <name evidence="5" type="ORF">D5281_07000</name>
</gene>
<evidence type="ECO:0000259" key="4">
    <source>
        <dbReference type="SMART" id="SM00642"/>
    </source>
</evidence>
<dbReference type="InterPro" id="IPR017853">
    <property type="entry name" value="GH"/>
</dbReference>
<evidence type="ECO:0000256" key="3">
    <source>
        <dbReference type="ARBA" id="ARBA00023295"/>
    </source>
</evidence>
<dbReference type="InterPro" id="IPR013780">
    <property type="entry name" value="Glyco_hydro_b"/>
</dbReference>
<dbReference type="CDD" id="cd11338">
    <property type="entry name" value="AmyAc_CMD"/>
    <property type="match status" value="1"/>
</dbReference>
<dbReference type="Pfam" id="PF02903">
    <property type="entry name" value="Alpha-amylase_N"/>
    <property type="match status" value="1"/>
</dbReference>
<dbReference type="GO" id="GO:0005975">
    <property type="term" value="P:carbohydrate metabolic process"/>
    <property type="evidence" value="ECO:0007669"/>
    <property type="project" value="InterPro"/>
</dbReference>
<keyword evidence="6" id="KW-1185">Reference proteome</keyword>
<dbReference type="PANTHER" id="PTHR10357:SF210">
    <property type="entry name" value="MALTODEXTRIN GLUCOSIDASE"/>
    <property type="match status" value="1"/>
</dbReference>
<dbReference type="Proteomes" id="UP001154420">
    <property type="component" value="Unassembled WGS sequence"/>
</dbReference>
<dbReference type="SUPFAM" id="SSF51011">
    <property type="entry name" value="Glycosyl hydrolase domain"/>
    <property type="match status" value="1"/>
</dbReference>
<dbReference type="InterPro" id="IPR004185">
    <property type="entry name" value="Glyco_hydro_13_lg-like_dom"/>
</dbReference>
<protein>
    <submittedName>
        <fullName evidence="5">Glycoside hydrolase family 13 protein</fullName>
    </submittedName>
</protein>
<reference evidence="5" key="1">
    <citation type="submission" date="2018-09" db="EMBL/GenBank/DDBJ databases">
        <title>Murine metabolic-syndrome-specific gut microbial biobank.</title>
        <authorList>
            <person name="Liu C."/>
        </authorList>
    </citation>
    <scope>NUCLEOTIDE SEQUENCE</scope>
    <source>
        <strain evidence="5">D42-62</strain>
    </source>
</reference>
<dbReference type="SUPFAM" id="SSF81296">
    <property type="entry name" value="E set domains"/>
    <property type="match status" value="1"/>
</dbReference>
<evidence type="ECO:0000313" key="5">
    <source>
        <dbReference type="EMBL" id="NBJ92350.1"/>
    </source>
</evidence>
<dbReference type="RefSeq" id="WP_160559446.1">
    <property type="nucleotide sequence ID" value="NZ_QZDT01000007.1"/>
</dbReference>
<dbReference type="OrthoDB" id="9805159at2"/>
<dbReference type="SUPFAM" id="SSF51445">
    <property type="entry name" value="(Trans)glycosidases"/>
    <property type="match status" value="1"/>
</dbReference>
<evidence type="ECO:0000256" key="1">
    <source>
        <dbReference type="ARBA" id="ARBA00008061"/>
    </source>
</evidence>
<accession>A0A9X5GRS1</accession>
<name>A0A9X5GRS1_9FIRM</name>
<dbReference type="AlphaFoldDB" id="A0A9X5GRS1"/>
<evidence type="ECO:0000256" key="2">
    <source>
        <dbReference type="ARBA" id="ARBA00022801"/>
    </source>
</evidence>
<dbReference type="Gene3D" id="2.60.40.1180">
    <property type="entry name" value="Golgi alpha-mannosidase II"/>
    <property type="match status" value="1"/>
</dbReference>
<feature type="domain" description="Glycosyl hydrolase family 13 catalytic" evidence="4">
    <location>
        <begin position="134"/>
        <end position="489"/>
    </location>
</feature>
<dbReference type="SMART" id="SM00642">
    <property type="entry name" value="Aamy"/>
    <property type="match status" value="1"/>
</dbReference>
<dbReference type="InterPro" id="IPR013783">
    <property type="entry name" value="Ig-like_fold"/>
</dbReference>
<dbReference type="PANTHER" id="PTHR10357">
    <property type="entry name" value="ALPHA-AMYLASE FAMILY MEMBER"/>
    <property type="match status" value="1"/>
</dbReference>
<dbReference type="InterPro" id="IPR014756">
    <property type="entry name" value="Ig_E-set"/>
</dbReference>
<evidence type="ECO:0000313" key="6">
    <source>
        <dbReference type="Proteomes" id="UP001154420"/>
    </source>
</evidence>
<dbReference type="GO" id="GO:0004553">
    <property type="term" value="F:hydrolase activity, hydrolyzing O-glycosyl compounds"/>
    <property type="evidence" value="ECO:0007669"/>
    <property type="project" value="InterPro"/>
</dbReference>
<proteinExistence type="inferred from homology"/>
<dbReference type="Gene3D" id="3.90.400.10">
    <property type="entry name" value="Oligo-1,6-glucosidase, Domain 2"/>
    <property type="match status" value="1"/>
</dbReference>
<keyword evidence="3" id="KW-0326">Glycosidase</keyword>